<evidence type="ECO:0008006" key="5">
    <source>
        <dbReference type="Google" id="ProtNLM"/>
    </source>
</evidence>
<dbReference type="Proteomes" id="UP000094043">
    <property type="component" value="Chromosome 2"/>
</dbReference>
<keyword evidence="1" id="KW-0853">WD repeat</keyword>
<dbReference type="PROSITE" id="PS50082">
    <property type="entry name" value="WD_REPEATS_2"/>
    <property type="match status" value="1"/>
</dbReference>
<dbReference type="InterPro" id="IPR011047">
    <property type="entry name" value="Quinoprotein_ADH-like_sf"/>
</dbReference>
<proteinExistence type="predicted"/>
<keyword evidence="4" id="KW-1185">Reference proteome</keyword>
<dbReference type="GO" id="GO:0005737">
    <property type="term" value="C:cytoplasm"/>
    <property type="evidence" value="ECO:0007669"/>
    <property type="project" value="TreeGrafter"/>
</dbReference>
<evidence type="ECO:0000256" key="2">
    <source>
        <dbReference type="SAM" id="MobiDB-lite"/>
    </source>
</evidence>
<accession>A0AAJ8JR84</accession>
<dbReference type="RefSeq" id="XP_066067648.1">
    <property type="nucleotide sequence ID" value="XM_066211551.1"/>
</dbReference>
<reference evidence="3" key="3">
    <citation type="submission" date="2024-01" db="EMBL/GenBank/DDBJ databases">
        <authorList>
            <person name="Coelho M.A."/>
            <person name="David-Palma M."/>
            <person name="Shea T."/>
            <person name="Sun S."/>
            <person name="Cuomo C.A."/>
            <person name="Heitman J."/>
        </authorList>
    </citation>
    <scope>NUCLEOTIDE SEQUENCE</scope>
    <source>
        <strain evidence="3">CBS 7841</strain>
    </source>
</reference>
<dbReference type="Gene3D" id="2.130.10.10">
    <property type="entry name" value="YVTN repeat-like/Quinoprotein amine dehydrogenase"/>
    <property type="match status" value="2"/>
</dbReference>
<dbReference type="PANTHER" id="PTHR44099">
    <property type="entry name" value="RABCONNECTIN-3B, ISOFORM A"/>
    <property type="match status" value="1"/>
</dbReference>
<reference evidence="3" key="2">
    <citation type="journal article" date="2022" name="Elife">
        <title>Obligate sexual reproduction of a homothallic fungus closely related to the Cryptococcus pathogenic species complex.</title>
        <authorList>
            <person name="Passer A.R."/>
            <person name="Clancey S.A."/>
            <person name="Shea T."/>
            <person name="David-Palma M."/>
            <person name="Averette A.F."/>
            <person name="Boekhout T."/>
            <person name="Porcel B.M."/>
            <person name="Nowrousian M."/>
            <person name="Cuomo C.A."/>
            <person name="Sun S."/>
            <person name="Heitman J."/>
            <person name="Coelho M.A."/>
        </authorList>
    </citation>
    <scope>NUCLEOTIDE SEQUENCE</scope>
    <source>
        <strain evidence="3">CBS 7841</strain>
    </source>
</reference>
<dbReference type="PANTHER" id="PTHR44099:SF4">
    <property type="entry name" value="RABCONNECTIN-3B, ISOFORM A"/>
    <property type="match status" value="1"/>
</dbReference>
<dbReference type="SUPFAM" id="SSF50998">
    <property type="entry name" value="Quinoprotein alcohol dehydrogenase-like"/>
    <property type="match status" value="1"/>
</dbReference>
<feature type="compositionally biased region" description="Polar residues" evidence="2">
    <location>
        <begin position="102"/>
        <end position="116"/>
    </location>
</feature>
<organism evidence="3 4">
    <name type="scientific">Cryptococcus depauperatus CBS 7841</name>
    <dbReference type="NCBI Taxonomy" id="1295531"/>
    <lineage>
        <taxon>Eukaryota</taxon>
        <taxon>Fungi</taxon>
        <taxon>Dikarya</taxon>
        <taxon>Basidiomycota</taxon>
        <taxon>Agaricomycotina</taxon>
        <taxon>Tremellomycetes</taxon>
        <taxon>Tremellales</taxon>
        <taxon>Cryptococcaceae</taxon>
        <taxon>Cryptococcus</taxon>
    </lineage>
</organism>
<dbReference type="InterPro" id="IPR049916">
    <property type="entry name" value="WDR72-like"/>
</dbReference>
<feature type="compositionally biased region" description="Polar residues" evidence="2">
    <location>
        <begin position="492"/>
        <end position="504"/>
    </location>
</feature>
<feature type="region of interest" description="Disordered" evidence="2">
    <location>
        <begin position="229"/>
        <end position="248"/>
    </location>
</feature>
<dbReference type="EMBL" id="CP143785">
    <property type="protein sequence ID" value="WVN86948.1"/>
    <property type="molecule type" value="Genomic_DNA"/>
</dbReference>
<sequence length="1456" mass="160735">MERKRIDPLRIPFLVDTTLPTEWSGHALPVSPTHIAQWTVAETQAGPSKYTALAGRDNTIWVVAYPGASADLYGKQTEPLDGRLSLPSDPSTSEQGPEVQPPTFTYPRTSTPSTPGSLKGSAVFSPPPPTHQLPTATLSSATVSAAPPDQHCYPNGGLDHQELMEQLRNQQGAREGSTPLNFGGMGRRGLTGLHGQAEQESGVVSPRSSISTSTDATGTGILKLWARNTRSSDDERNKELREKMEEKEVERVMEKGRLDGQREQEERRVVGEAIDKNPAHEEDFQISDDHWKNHGCDWKDKKVWRIVLREAGRGKIVQLKVLGELGLLCVLRDEGLLDIFSLSNLQSVDSLDLEGPKVRLPKDPSSSKAPQLGNYWSWRGLHLVRKDSNSLFFVHALPWLCDGPSPNGEVTRVIGLTFDGSKFELLEPVVQLDLPEKGDVGFCSDSGGSYLIHATPMSLKSYSIITAVPSSSSSLFPIHSGQPRISSVAYPRSQTPNPESSDPSITLLRKSASSSHLAPASLSSLSDRYSHLRNHGDKEKSFARLLARREWSKKTRDAEKYDEKMSAVRLGQSQEVERDGYGHWANISLESDGHGAGWAENGDSVDIFKCDGRSMWVKGSISLSDQGRVRDVAFLKSWERVVLLYQSNKLEVWSREKNPRKEARLKYRRVSKLDDVKAILLTGTHRLLVACSDCLQAFELQKDQKSSILLKFSSLEGNSESFSHILPSSLEDAFVSDSRGSVYRYPLDLAITQSPPPKDKNQLNVGRLEAAVTCMKIVQKNEYGARRYLVAGDEDGVIRVWTVDDFGFCGSWTLFECPVRSSTLLNMPQAGSIRGSLMCASEAGTIGLISLDNMELLYLIPAARTPLRQIYISQKDILIAYANGKARVWNTETQEFRRSTSLDAGEDMLQNGDWALVAMEEGGVPMALEAGVIQPGSLSQLGRLLVLNLREFGEWLHSSRNNPRHSPLSALRTLLSVFLTWGVSDITDQTCMECLSIRKPLKSSVTGYGVNSQTIGFVQGIEAWRMSKTLTGLRQLTIIALLRPFLDSPDHEKWAAEIIAFYAASLPATILEPELDFFASFYMDPCPDVHMASRILFAARVNKLVEAEIEDIVAARENDLPIHQPDTSHFIQTAVNALTVLGGIALQRYQCMKPCTLKAIAESINMYLHQPLCVQLSLAIELCSKGFTTWQTYVDPSDLLRRLFYLATNKELPSITSQSSTSLAAQARLAVLHVASSNAPLFMSTLSMDILDAKSTEARSSIMKLCVFMARKKPAVLENGLPRIAEAVVKSLDPNVAKMRDDVWQVATVILNELVQAFSTIDFHSGTQRLAVGTQEGAVIMYDLKTASRVYVLEPHKFPVSAICFSPDGRRLLTVSIEEGSVTVWKVGSSLSGFFSVGGPPRQGGKTGEPFKRIGFMRADNRPLDSTAALSDVQIMWLSARQARVKIKETALTFET</sequence>
<feature type="repeat" description="WD" evidence="1">
    <location>
        <begin position="1353"/>
        <end position="1387"/>
    </location>
</feature>
<feature type="region of interest" description="Disordered" evidence="2">
    <location>
        <begin position="169"/>
        <end position="216"/>
    </location>
</feature>
<feature type="compositionally biased region" description="Basic and acidic residues" evidence="2">
    <location>
        <begin position="230"/>
        <end position="248"/>
    </location>
</feature>
<feature type="region of interest" description="Disordered" evidence="2">
    <location>
        <begin position="78"/>
        <end position="135"/>
    </location>
</feature>
<dbReference type="GeneID" id="91086335"/>
<evidence type="ECO:0000313" key="4">
    <source>
        <dbReference type="Proteomes" id="UP000094043"/>
    </source>
</evidence>
<protein>
    <recommendedName>
        <fullName evidence="5">WD-repeat protein</fullName>
    </recommendedName>
</protein>
<gene>
    <name evidence="3" type="ORF">L203_102123</name>
</gene>
<dbReference type="InterPro" id="IPR001680">
    <property type="entry name" value="WD40_rpt"/>
</dbReference>
<name>A0AAJ8JR84_9TREE</name>
<dbReference type="InterPro" id="IPR015943">
    <property type="entry name" value="WD40/YVTN_repeat-like_dom_sf"/>
</dbReference>
<feature type="region of interest" description="Disordered" evidence="2">
    <location>
        <begin position="486"/>
        <end position="505"/>
    </location>
</feature>
<dbReference type="KEGG" id="cdep:91086335"/>
<dbReference type="SMART" id="SM00320">
    <property type="entry name" value="WD40"/>
    <property type="match status" value="4"/>
</dbReference>
<dbReference type="Pfam" id="PF00400">
    <property type="entry name" value="WD40"/>
    <property type="match status" value="1"/>
</dbReference>
<feature type="compositionally biased region" description="Polar residues" evidence="2">
    <location>
        <begin position="206"/>
        <end position="216"/>
    </location>
</feature>
<evidence type="ECO:0000313" key="3">
    <source>
        <dbReference type="EMBL" id="WVN86948.1"/>
    </source>
</evidence>
<evidence type="ECO:0000256" key="1">
    <source>
        <dbReference type="PROSITE-ProRule" id="PRU00221"/>
    </source>
</evidence>
<reference evidence="3" key="1">
    <citation type="submission" date="2016-06" db="EMBL/GenBank/DDBJ databases">
        <authorList>
            <person name="Cuomo C."/>
            <person name="Litvintseva A."/>
            <person name="Heitman J."/>
            <person name="Chen Y."/>
            <person name="Sun S."/>
            <person name="Springer D."/>
            <person name="Dromer F."/>
            <person name="Young S."/>
            <person name="Zeng Q."/>
            <person name="Chapman S."/>
            <person name="Gujja S."/>
            <person name="Saif S."/>
            <person name="Birren B."/>
        </authorList>
    </citation>
    <scope>NUCLEOTIDE SEQUENCE</scope>
    <source>
        <strain evidence="3">CBS 7841</strain>
    </source>
</reference>